<dbReference type="Pfam" id="PF02737">
    <property type="entry name" value="3HCDH_N"/>
    <property type="match status" value="1"/>
</dbReference>
<dbReference type="SUPFAM" id="SSF48179">
    <property type="entry name" value="6-phosphogluconate dehydrogenase C-terminal domain-like"/>
    <property type="match status" value="1"/>
</dbReference>
<feature type="domain" description="3-hydroxyacyl-CoA dehydrogenase C-terminal" evidence="3">
    <location>
        <begin position="189"/>
        <end position="260"/>
    </location>
</feature>
<accession>W4HGQ5</accession>
<dbReference type="PANTHER" id="PTHR48075:SF5">
    <property type="entry name" value="3-HYDROXYBUTYRYL-COA DEHYDROGENASE"/>
    <property type="match status" value="1"/>
</dbReference>
<name>W4HGQ5_9RHOB</name>
<dbReference type="Gene3D" id="1.10.1040.10">
    <property type="entry name" value="N-(1-d-carboxylethyl)-l-norvaline Dehydrogenase, domain 2"/>
    <property type="match status" value="1"/>
</dbReference>
<gene>
    <name evidence="5" type="ORF">ATO8_16750</name>
</gene>
<dbReference type="eggNOG" id="COG1250">
    <property type="taxonomic scope" value="Bacteria"/>
</dbReference>
<feature type="domain" description="3-hydroxyacyl-CoA dehydrogenase NAD binding" evidence="4">
    <location>
        <begin position="8"/>
        <end position="185"/>
    </location>
</feature>
<organism evidence="5 6">
    <name type="scientific">Roseivivax marinus</name>
    <dbReference type="NCBI Taxonomy" id="1379903"/>
    <lineage>
        <taxon>Bacteria</taxon>
        <taxon>Pseudomonadati</taxon>
        <taxon>Pseudomonadota</taxon>
        <taxon>Alphaproteobacteria</taxon>
        <taxon>Rhodobacterales</taxon>
        <taxon>Roseobacteraceae</taxon>
        <taxon>Roseivivax</taxon>
    </lineage>
</organism>
<dbReference type="Proteomes" id="UP000019063">
    <property type="component" value="Unassembled WGS sequence"/>
</dbReference>
<sequence length="311" mass="32986">MTNDIRRVAVIGTGLIGSAWATLFLARGLEVVAVDPRENAGDTLRETVSRMSEALAEAGLLDESRRPDPSAITVAEAPGPALAGCGLVQENAPERIELKRELLSAVERHVSSDAILATSTTALRVTDIQTGCTRPERVVAGHPLNPPHLVPLVEVSGGELTDPEVVDRAMAFYAAIGKEPVRLNRDIEGHIAGRLSAALWREAVHLVDQGVASVEDIDRAVVHGPGLRWAAVGPHLTYHLGGGSGGMAAYLDHLGESQEKRWKSLGTPTLNGELKGRLAEGTEREAAGRSVADLEADRDAAIARTLKAMRS</sequence>
<dbReference type="GO" id="GO:0070403">
    <property type="term" value="F:NAD+ binding"/>
    <property type="evidence" value="ECO:0007669"/>
    <property type="project" value="InterPro"/>
</dbReference>
<dbReference type="InterPro" id="IPR022694">
    <property type="entry name" value="3-OHacyl-CoA_DH"/>
</dbReference>
<dbReference type="STRING" id="1379903.ATO8_16750"/>
<dbReference type="PANTHER" id="PTHR48075">
    <property type="entry name" value="3-HYDROXYACYL-COA DEHYDROGENASE FAMILY PROTEIN"/>
    <property type="match status" value="1"/>
</dbReference>
<dbReference type="GO" id="GO:0006631">
    <property type="term" value="P:fatty acid metabolic process"/>
    <property type="evidence" value="ECO:0007669"/>
    <property type="project" value="InterPro"/>
</dbReference>
<dbReference type="InterPro" id="IPR013328">
    <property type="entry name" value="6PGD_dom2"/>
</dbReference>
<dbReference type="PATRIC" id="fig|1317118.6.peg.3448"/>
<dbReference type="GO" id="GO:0016616">
    <property type="term" value="F:oxidoreductase activity, acting on the CH-OH group of donors, NAD or NADP as acceptor"/>
    <property type="evidence" value="ECO:0007669"/>
    <property type="project" value="InterPro"/>
</dbReference>
<dbReference type="PIRSF" id="PIRSF000105">
    <property type="entry name" value="HCDH"/>
    <property type="match status" value="1"/>
</dbReference>
<comment type="caution">
    <text evidence="5">The sequence shown here is derived from an EMBL/GenBank/DDBJ whole genome shotgun (WGS) entry which is preliminary data.</text>
</comment>
<dbReference type="RefSeq" id="WP_043846148.1">
    <property type="nucleotide sequence ID" value="NZ_AQQW01000011.1"/>
</dbReference>
<evidence type="ECO:0000313" key="6">
    <source>
        <dbReference type="Proteomes" id="UP000019063"/>
    </source>
</evidence>
<dbReference type="Gene3D" id="3.40.50.720">
    <property type="entry name" value="NAD(P)-binding Rossmann-like Domain"/>
    <property type="match status" value="1"/>
</dbReference>
<dbReference type="InterPro" id="IPR036291">
    <property type="entry name" value="NAD(P)-bd_dom_sf"/>
</dbReference>
<evidence type="ECO:0000313" key="5">
    <source>
        <dbReference type="EMBL" id="ETW11583.1"/>
    </source>
</evidence>
<evidence type="ECO:0000259" key="3">
    <source>
        <dbReference type="Pfam" id="PF00725"/>
    </source>
</evidence>
<keyword evidence="6" id="KW-1185">Reference proteome</keyword>
<reference evidence="5 6" key="1">
    <citation type="journal article" date="2014" name="Antonie Van Leeuwenhoek">
        <title>Roseivivax atlanticus sp. nov., isolated from surface seawater of the Atlantic Ocean.</title>
        <authorList>
            <person name="Li G."/>
            <person name="Lai Q."/>
            <person name="Liu X."/>
            <person name="Sun F."/>
            <person name="Shao Z."/>
        </authorList>
    </citation>
    <scope>NUCLEOTIDE SEQUENCE [LARGE SCALE GENOMIC DNA]</scope>
    <source>
        <strain evidence="5 6">22II-s10s</strain>
    </source>
</reference>
<proteinExistence type="predicted"/>
<evidence type="ECO:0000259" key="4">
    <source>
        <dbReference type="Pfam" id="PF02737"/>
    </source>
</evidence>
<dbReference type="InterPro" id="IPR008927">
    <property type="entry name" value="6-PGluconate_DH-like_C_sf"/>
</dbReference>
<keyword evidence="1" id="KW-0560">Oxidoreductase</keyword>
<dbReference type="InterPro" id="IPR006108">
    <property type="entry name" value="3HC_DH_C"/>
</dbReference>
<dbReference type="SUPFAM" id="SSF51735">
    <property type="entry name" value="NAD(P)-binding Rossmann-fold domains"/>
    <property type="match status" value="1"/>
</dbReference>
<evidence type="ECO:0000256" key="2">
    <source>
        <dbReference type="PIRSR" id="PIRSR000105-1"/>
    </source>
</evidence>
<dbReference type="Pfam" id="PF00725">
    <property type="entry name" value="3HCDH"/>
    <property type="match status" value="1"/>
</dbReference>
<dbReference type="InterPro" id="IPR006176">
    <property type="entry name" value="3-OHacyl-CoA_DH_NAD-bd"/>
</dbReference>
<dbReference type="EMBL" id="AQQW01000011">
    <property type="protein sequence ID" value="ETW11583.1"/>
    <property type="molecule type" value="Genomic_DNA"/>
</dbReference>
<dbReference type="AlphaFoldDB" id="W4HGQ5"/>
<protein>
    <submittedName>
        <fullName evidence="5">Hydroxlacyl-CoA dehydrogenase</fullName>
    </submittedName>
</protein>
<feature type="site" description="Important for catalytic activity" evidence="2">
    <location>
        <position position="142"/>
    </location>
</feature>
<evidence type="ECO:0000256" key="1">
    <source>
        <dbReference type="ARBA" id="ARBA00023002"/>
    </source>
</evidence>